<evidence type="ECO:0000313" key="1">
    <source>
        <dbReference type="EMBL" id="QHT08958.1"/>
    </source>
</evidence>
<dbReference type="AlphaFoldDB" id="A0A6C0CWS1"/>
<dbReference type="Gene3D" id="3.90.550.10">
    <property type="entry name" value="Spore Coat Polysaccharide Biosynthesis Protein SpsA, Chain A"/>
    <property type="match status" value="1"/>
</dbReference>
<protein>
    <recommendedName>
        <fullName evidence="2">Nucleotidyl transferase domain-containing protein</fullName>
    </recommendedName>
</protein>
<reference evidence="1" key="1">
    <citation type="journal article" date="2020" name="Nature">
        <title>Giant virus diversity and host interactions through global metagenomics.</title>
        <authorList>
            <person name="Schulz F."/>
            <person name="Roux S."/>
            <person name="Paez-Espino D."/>
            <person name="Jungbluth S."/>
            <person name="Walsh D.A."/>
            <person name="Denef V.J."/>
            <person name="McMahon K.D."/>
            <person name="Konstantinidis K.T."/>
            <person name="Eloe-Fadrosh E.A."/>
            <person name="Kyrpides N.C."/>
            <person name="Woyke T."/>
        </authorList>
    </citation>
    <scope>NUCLEOTIDE SEQUENCE</scope>
    <source>
        <strain evidence="1">GVMAG-M-3300023109-53</strain>
    </source>
</reference>
<name>A0A6C0CWS1_9ZZZZ</name>
<proteinExistence type="predicted"/>
<organism evidence="1">
    <name type="scientific">viral metagenome</name>
    <dbReference type="NCBI Taxonomy" id="1070528"/>
    <lineage>
        <taxon>unclassified sequences</taxon>
        <taxon>metagenomes</taxon>
        <taxon>organismal metagenomes</taxon>
    </lineage>
</organism>
<evidence type="ECO:0008006" key="2">
    <source>
        <dbReference type="Google" id="ProtNLM"/>
    </source>
</evidence>
<dbReference type="SUPFAM" id="SSF53448">
    <property type="entry name" value="Nucleotide-diphospho-sugar transferases"/>
    <property type="match status" value="1"/>
</dbReference>
<dbReference type="InterPro" id="IPR029044">
    <property type="entry name" value="Nucleotide-diphossugar_trans"/>
</dbReference>
<accession>A0A6C0CWS1</accession>
<dbReference type="EMBL" id="MN739504">
    <property type="protein sequence ID" value="QHT08958.1"/>
    <property type="molecule type" value="Genomic_DNA"/>
</dbReference>
<sequence>MLELSLLFMAAGKSSRYGGEPKILANIGPNKETLFEISFQQIIKYINVKHIHLVLNEDNALNILKEVKEVRYKYDLEFHLTSNIQEIPRYRNKPWGTGEAAASAWSYMKGPFLLLNSDDLYDEKTFEQISKECDENKNYIIGYELGKTLKNKNKANRGFIEEKDGIVKVMKEKLNIERIYYNQSELESIFVSVNLFLLQPSILMCLLELAEDFKKENDSSLIEEVLLPDFINKIINKDQMELHLIKSKGEWNGITFKSDLAQIKKEINI</sequence>